<evidence type="ECO:0000313" key="13">
    <source>
        <dbReference type="Proteomes" id="UP001208570"/>
    </source>
</evidence>
<organism evidence="12 13">
    <name type="scientific">Paralvinella palmiformis</name>
    <dbReference type="NCBI Taxonomy" id="53620"/>
    <lineage>
        <taxon>Eukaryota</taxon>
        <taxon>Metazoa</taxon>
        <taxon>Spiralia</taxon>
        <taxon>Lophotrochozoa</taxon>
        <taxon>Annelida</taxon>
        <taxon>Polychaeta</taxon>
        <taxon>Sedentaria</taxon>
        <taxon>Canalipalpata</taxon>
        <taxon>Terebellida</taxon>
        <taxon>Terebelliformia</taxon>
        <taxon>Alvinellidae</taxon>
        <taxon>Paralvinella</taxon>
    </lineage>
</organism>
<name>A0AAD9K9Z1_9ANNE</name>
<dbReference type="GO" id="GO:0016907">
    <property type="term" value="F:G protein-coupled acetylcholine receptor activity"/>
    <property type="evidence" value="ECO:0007669"/>
    <property type="project" value="TreeGrafter"/>
</dbReference>
<dbReference type="GO" id="GO:0030425">
    <property type="term" value="C:dendrite"/>
    <property type="evidence" value="ECO:0007669"/>
    <property type="project" value="TreeGrafter"/>
</dbReference>
<feature type="transmembrane region" description="Helical" evidence="10">
    <location>
        <begin position="256"/>
        <end position="279"/>
    </location>
</feature>
<evidence type="ECO:0000256" key="7">
    <source>
        <dbReference type="ARBA" id="ARBA00023170"/>
    </source>
</evidence>
<feature type="transmembrane region" description="Helical" evidence="10">
    <location>
        <begin position="111"/>
        <end position="129"/>
    </location>
</feature>
<keyword evidence="6 10" id="KW-0472">Membrane</keyword>
<dbReference type="SUPFAM" id="SSF81321">
    <property type="entry name" value="Family A G protein-coupled receptor-like"/>
    <property type="match status" value="1"/>
</dbReference>
<feature type="transmembrane region" description="Helical" evidence="10">
    <location>
        <begin position="193"/>
        <end position="223"/>
    </location>
</feature>
<feature type="transmembrane region" description="Helical" evidence="10">
    <location>
        <begin position="291"/>
        <end position="310"/>
    </location>
</feature>
<dbReference type="SMART" id="SM01381">
    <property type="entry name" value="7TM_GPCR_Srsx"/>
    <property type="match status" value="1"/>
</dbReference>
<feature type="transmembrane region" description="Helical" evidence="10">
    <location>
        <begin position="149"/>
        <end position="173"/>
    </location>
</feature>
<feature type="transmembrane region" description="Helical" evidence="10">
    <location>
        <begin position="34"/>
        <end position="60"/>
    </location>
</feature>
<keyword evidence="7 9" id="KW-0675">Receptor</keyword>
<protein>
    <recommendedName>
        <fullName evidence="11">G-protein coupled receptors family 1 profile domain-containing protein</fullName>
    </recommendedName>
</protein>
<sequence>MPPMTTTPVDGSTNLTNNATQAPEVAPLHTTNELILLAILIGLLAFLTLSGNLLVIIAFIKDEKLRTFGNYFILNLSVTDLMIGVLIPIYTPYTLLGRWPFGRHACVIYNVFDYAVPLAGSWNIAVISLDRYVSVSKPVFYRLKQSSGWAAVFISIPWIAGTLVFAPPIIFWQHFTGHVTVPEGECFVEFYDYIPYLLFGSFMEFIVPFVTVSLANILIYVNLRKRSLAADSRATTGDVQSKKANLARDRKTARSLAILVGIYFITWAPYEVCALLNPLCGFCVPDNVFEVTYWLLWINSTINPILYPLLQLKFRVAFRNILCGRCSGGAVVHPIQNNSNNKPATIA</sequence>
<reference evidence="12" key="1">
    <citation type="journal article" date="2023" name="Mol. Biol. Evol.">
        <title>Third-Generation Sequencing Reveals the Adaptive Role of the Epigenome in Three Deep-Sea Polychaetes.</title>
        <authorList>
            <person name="Perez M."/>
            <person name="Aroh O."/>
            <person name="Sun Y."/>
            <person name="Lan Y."/>
            <person name="Juniper S.K."/>
            <person name="Young C.R."/>
            <person name="Angers B."/>
            <person name="Qian P.Y."/>
        </authorList>
    </citation>
    <scope>NUCLEOTIDE SEQUENCE</scope>
    <source>
        <strain evidence="12">P08H-3</strain>
    </source>
</reference>
<keyword evidence="5 9" id="KW-0297">G-protein coupled receptor</keyword>
<evidence type="ECO:0000256" key="2">
    <source>
        <dbReference type="ARBA" id="ARBA00022475"/>
    </source>
</evidence>
<keyword evidence="13" id="KW-1185">Reference proteome</keyword>
<dbReference type="Proteomes" id="UP001208570">
    <property type="component" value="Unassembled WGS sequence"/>
</dbReference>
<dbReference type="PROSITE" id="PS50262">
    <property type="entry name" value="G_PROTEIN_RECEP_F1_2"/>
    <property type="match status" value="1"/>
</dbReference>
<evidence type="ECO:0000256" key="3">
    <source>
        <dbReference type="ARBA" id="ARBA00022692"/>
    </source>
</evidence>
<dbReference type="InterPro" id="IPR000276">
    <property type="entry name" value="GPCR_Rhodpsn"/>
</dbReference>
<dbReference type="Pfam" id="PF00001">
    <property type="entry name" value="7tm_1"/>
    <property type="match status" value="1"/>
</dbReference>
<comment type="similarity">
    <text evidence="9">Belongs to the G-protein coupled receptor 1 family.</text>
</comment>
<evidence type="ECO:0000256" key="6">
    <source>
        <dbReference type="ARBA" id="ARBA00023136"/>
    </source>
</evidence>
<dbReference type="GO" id="GO:0005886">
    <property type="term" value="C:plasma membrane"/>
    <property type="evidence" value="ECO:0007669"/>
    <property type="project" value="UniProtKB-SubCell"/>
</dbReference>
<evidence type="ECO:0000256" key="8">
    <source>
        <dbReference type="ARBA" id="ARBA00023224"/>
    </source>
</evidence>
<evidence type="ECO:0000256" key="4">
    <source>
        <dbReference type="ARBA" id="ARBA00022989"/>
    </source>
</evidence>
<comment type="caution">
    <text evidence="12">The sequence shown here is derived from an EMBL/GenBank/DDBJ whole genome shotgun (WGS) entry which is preliminary data.</text>
</comment>
<evidence type="ECO:0000256" key="5">
    <source>
        <dbReference type="ARBA" id="ARBA00023040"/>
    </source>
</evidence>
<feature type="transmembrane region" description="Helical" evidence="10">
    <location>
        <begin position="72"/>
        <end position="91"/>
    </location>
</feature>
<proteinExistence type="inferred from homology"/>
<dbReference type="Gene3D" id="1.20.1070.10">
    <property type="entry name" value="Rhodopsin 7-helix transmembrane proteins"/>
    <property type="match status" value="1"/>
</dbReference>
<feature type="domain" description="G-protein coupled receptors family 1 profile" evidence="11">
    <location>
        <begin position="51"/>
        <end position="307"/>
    </location>
</feature>
<keyword evidence="3 9" id="KW-0812">Transmembrane</keyword>
<dbReference type="PANTHER" id="PTHR24247:SF195">
    <property type="entry name" value="G-PROTEIN COUPLED RECEPTORS FAMILY 1 PROFILE DOMAIN-CONTAINING PROTEIN"/>
    <property type="match status" value="1"/>
</dbReference>
<dbReference type="GO" id="GO:0007187">
    <property type="term" value="P:G protein-coupled receptor signaling pathway, coupled to cyclic nucleotide second messenger"/>
    <property type="evidence" value="ECO:0007669"/>
    <property type="project" value="TreeGrafter"/>
</dbReference>
<comment type="subcellular location">
    <subcellularLocation>
        <location evidence="1">Cell membrane</location>
        <topology evidence="1">Multi-pass membrane protein</topology>
    </subcellularLocation>
</comment>
<dbReference type="GO" id="GO:0045202">
    <property type="term" value="C:synapse"/>
    <property type="evidence" value="ECO:0007669"/>
    <property type="project" value="TreeGrafter"/>
</dbReference>
<dbReference type="AlphaFoldDB" id="A0AAD9K9Z1"/>
<evidence type="ECO:0000256" key="10">
    <source>
        <dbReference type="SAM" id="Phobius"/>
    </source>
</evidence>
<accession>A0AAD9K9Z1</accession>
<keyword evidence="4 10" id="KW-1133">Transmembrane helix</keyword>
<dbReference type="InterPro" id="IPR017452">
    <property type="entry name" value="GPCR_Rhodpsn_7TM"/>
</dbReference>
<evidence type="ECO:0000259" key="11">
    <source>
        <dbReference type="PROSITE" id="PS50262"/>
    </source>
</evidence>
<dbReference type="EMBL" id="JAODUP010000035">
    <property type="protein sequence ID" value="KAK2166800.1"/>
    <property type="molecule type" value="Genomic_DNA"/>
</dbReference>
<dbReference type="PANTHER" id="PTHR24247">
    <property type="entry name" value="5-HYDROXYTRYPTAMINE RECEPTOR"/>
    <property type="match status" value="1"/>
</dbReference>
<dbReference type="GO" id="GO:0004993">
    <property type="term" value="F:G protein-coupled serotonin receptor activity"/>
    <property type="evidence" value="ECO:0007669"/>
    <property type="project" value="TreeGrafter"/>
</dbReference>
<evidence type="ECO:0000256" key="9">
    <source>
        <dbReference type="RuleBase" id="RU000688"/>
    </source>
</evidence>
<evidence type="ECO:0000256" key="1">
    <source>
        <dbReference type="ARBA" id="ARBA00004651"/>
    </source>
</evidence>
<gene>
    <name evidence="12" type="ORF">LSH36_35g06023</name>
</gene>
<dbReference type="GO" id="GO:0007197">
    <property type="term" value="P:adenylate cyclase-inhibiting G protein-coupled acetylcholine receptor signaling pathway"/>
    <property type="evidence" value="ECO:0007669"/>
    <property type="project" value="TreeGrafter"/>
</dbReference>
<dbReference type="PROSITE" id="PS00237">
    <property type="entry name" value="G_PROTEIN_RECEP_F1_1"/>
    <property type="match status" value="1"/>
</dbReference>
<keyword evidence="2" id="KW-1003">Cell membrane</keyword>
<dbReference type="PRINTS" id="PR00237">
    <property type="entry name" value="GPCRRHODOPSN"/>
</dbReference>
<evidence type="ECO:0000313" key="12">
    <source>
        <dbReference type="EMBL" id="KAK2166800.1"/>
    </source>
</evidence>
<keyword evidence="8 9" id="KW-0807">Transducer</keyword>